<name>G8TEI9_NIAKG</name>
<evidence type="ECO:0000256" key="4">
    <source>
        <dbReference type="ARBA" id="ARBA00023284"/>
    </source>
</evidence>
<dbReference type="Proteomes" id="UP000005438">
    <property type="component" value="Chromosome"/>
</dbReference>
<evidence type="ECO:0000256" key="1">
    <source>
        <dbReference type="ARBA" id="ARBA00004196"/>
    </source>
</evidence>
<evidence type="ECO:0000256" key="5">
    <source>
        <dbReference type="SAM" id="SignalP"/>
    </source>
</evidence>
<keyword evidence="5" id="KW-0732">Signal</keyword>
<feature type="chain" id="PRO_5003516643" evidence="5">
    <location>
        <begin position="25"/>
        <end position="471"/>
    </location>
</feature>
<dbReference type="KEGG" id="nko:Niako_3081"/>
<dbReference type="InterPro" id="IPR013766">
    <property type="entry name" value="Thioredoxin_domain"/>
</dbReference>
<dbReference type="InterPro" id="IPR036249">
    <property type="entry name" value="Thioredoxin-like_sf"/>
</dbReference>
<dbReference type="EMBL" id="CP003178">
    <property type="protein sequence ID" value="AEV99411.1"/>
    <property type="molecule type" value="Genomic_DNA"/>
</dbReference>
<dbReference type="Pfam" id="PF00578">
    <property type="entry name" value="AhpC-TSA"/>
    <property type="match status" value="1"/>
</dbReference>
<proteinExistence type="predicted"/>
<dbReference type="InterPro" id="IPR050553">
    <property type="entry name" value="Thioredoxin_ResA/DsbE_sf"/>
</dbReference>
<feature type="signal peptide" evidence="5">
    <location>
        <begin position="1"/>
        <end position="24"/>
    </location>
</feature>
<dbReference type="CDD" id="cd02966">
    <property type="entry name" value="TlpA_like_family"/>
    <property type="match status" value="1"/>
</dbReference>
<sequence>MSQIFSQRFTMLLICLLTAVYTRAGSQTTVTCHLNKKIGSAVFLYRVANGEAQSLGFKWLDDKNSCTFSFEAEKEGIYYLRKAGAHSSFFNYCMYLKPGDDKSVQVYVTDKSIDFDSCQIVNPKKETGYLQEWTSLLNNICKLGSARTKREDFFPAYEAFVRKGEALKKASAGADAYFNRLFTAKIDADIQFVKAGAFFFFTERMNGDRDTDAKHQLFYSSLLTEKLNDAGLLASEHGLQIVNYILGYRQSAQSTGTLQWWAVPFAQKMNQIGSEKIKGAYAASYLKTVTSYEKFKTDIEPYKELLTKTGYDEVYEIKEDELTVFAKGAAGYNFSLPDTRNKAVTLAGLRGKMVVIDMWAMWCASCLEEKPFYEKLAEEYKDRKDIVFLGVSVDGAAKKEPWKVFVAHKGYKTMELLSEPTGDLMSYYKIGGIPRYLVFDKEGTVITVDAPRPSTPGLKKLIDQTLSNTAN</sequence>
<gene>
    <name evidence="7" type="ordered locus">Niako_3081</name>
</gene>
<dbReference type="GO" id="GO:0016209">
    <property type="term" value="F:antioxidant activity"/>
    <property type="evidence" value="ECO:0007669"/>
    <property type="project" value="InterPro"/>
</dbReference>
<comment type="subcellular location">
    <subcellularLocation>
        <location evidence="1">Cell envelope</location>
    </subcellularLocation>
</comment>
<keyword evidence="2" id="KW-0201">Cytochrome c-type biogenesis</keyword>
<dbReference type="Gene3D" id="3.40.30.10">
    <property type="entry name" value="Glutaredoxin"/>
    <property type="match status" value="1"/>
</dbReference>
<dbReference type="HOGENOM" id="CLU_042529_1_1_10"/>
<dbReference type="InterPro" id="IPR000866">
    <property type="entry name" value="AhpC/TSA"/>
</dbReference>
<dbReference type="GO" id="GO:0017004">
    <property type="term" value="P:cytochrome complex assembly"/>
    <property type="evidence" value="ECO:0007669"/>
    <property type="project" value="UniProtKB-KW"/>
</dbReference>
<protein>
    <submittedName>
        <fullName evidence="7">Redoxin domain protein</fullName>
    </submittedName>
</protein>
<dbReference type="RefSeq" id="WP_014219325.1">
    <property type="nucleotide sequence ID" value="NC_016609.1"/>
</dbReference>
<dbReference type="OrthoDB" id="1095575at2"/>
<evidence type="ECO:0000256" key="3">
    <source>
        <dbReference type="ARBA" id="ARBA00023157"/>
    </source>
</evidence>
<dbReference type="GO" id="GO:0030313">
    <property type="term" value="C:cell envelope"/>
    <property type="evidence" value="ECO:0007669"/>
    <property type="project" value="UniProtKB-SubCell"/>
</dbReference>
<evidence type="ECO:0000313" key="7">
    <source>
        <dbReference type="EMBL" id="AEV99411.1"/>
    </source>
</evidence>
<reference evidence="7 8" key="1">
    <citation type="submission" date="2011-12" db="EMBL/GenBank/DDBJ databases">
        <title>The complete genome of Niastella koreensis GR20-10.</title>
        <authorList>
            <consortium name="US DOE Joint Genome Institute (JGI-PGF)"/>
            <person name="Lucas S."/>
            <person name="Han J."/>
            <person name="Lapidus A."/>
            <person name="Bruce D."/>
            <person name="Goodwin L."/>
            <person name="Pitluck S."/>
            <person name="Peters L."/>
            <person name="Kyrpides N."/>
            <person name="Mavromatis K."/>
            <person name="Ivanova N."/>
            <person name="Mikhailova N."/>
            <person name="Davenport K."/>
            <person name="Saunders E."/>
            <person name="Detter J.C."/>
            <person name="Tapia R."/>
            <person name="Han C."/>
            <person name="Land M."/>
            <person name="Hauser L."/>
            <person name="Markowitz V."/>
            <person name="Cheng J.-F."/>
            <person name="Hugenholtz P."/>
            <person name="Woyke T."/>
            <person name="Wu D."/>
            <person name="Tindall B."/>
            <person name="Pomrenke H."/>
            <person name="Brambilla E."/>
            <person name="Klenk H.-P."/>
            <person name="Eisen J.A."/>
        </authorList>
    </citation>
    <scope>NUCLEOTIDE SEQUENCE [LARGE SCALE GENOMIC DNA]</scope>
    <source>
        <strain evidence="8">DSM 17620 / KACC 11465 / NBRC 106392 / GR20-10</strain>
    </source>
</reference>
<dbReference type="SUPFAM" id="SSF52833">
    <property type="entry name" value="Thioredoxin-like"/>
    <property type="match status" value="1"/>
</dbReference>
<evidence type="ECO:0000313" key="8">
    <source>
        <dbReference type="Proteomes" id="UP000005438"/>
    </source>
</evidence>
<evidence type="ECO:0000256" key="2">
    <source>
        <dbReference type="ARBA" id="ARBA00022748"/>
    </source>
</evidence>
<evidence type="ECO:0000259" key="6">
    <source>
        <dbReference type="PROSITE" id="PS51352"/>
    </source>
</evidence>
<dbReference type="AlphaFoldDB" id="G8TEI9"/>
<keyword evidence="3" id="KW-1015">Disulfide bond</keyword>
<dbReference type="STRING" id="700598.Niako_3081"/>
<dbReference type="InterPro" id="IPR017937">
    <property type="entry name" value="Thioredoxin_CS"/>
</dbReference>
<dbReference type="PROSITE" id="PS51352">
    <property type="entry name" value="THIOREDOXIN_2"/>
    <property type="match status" value="1"/>
</dbReference>
<dbReference type="eggNOG" id="COG0526">
    <property type="taxonomic scope" value="Bacteria"/>
</dbReference>
<dbReference type="PANTHER" id="PTHR42852:SF6">
    <property type="entry name" value="THIOL:DISULFIDE INTERCHANGE PROTEIN DSBE"/>
    <property type="match status" value="1"/>
</dbReference>
<dbReference type="GO" id="GO:0016491">
    <property type="term" value="F:oxidoreductase activity"/>
    <property type="evidence" value="ECO:0007669"/>
    <property type="project" value="InterPro"/>
</dbReference>
<dbReference type="PANTHER" id="PTHR42852">
    <property type="entry name" value="THIOL:DISULFIDE INTERCHANGE PROTEIN DSBE"/>
    <property type="match status" value="1"/>
</dbReference>
<feature type="domain" description="Thioredoxin" evidence="6">
    <location>
        <begin position="325"/>
        <end position="467"/>
    </location>
</feature>
<keyword evidence="4" id="KW-0676">Redox-active center</keyword>
<accession>G8TEI9</accession>
<organism evidence="7 8">
    <name type="scientific">Niastella koreensis (strain DSM 17620 / KACC 11465 / NBRC 106392 / GR20-10)</name>
    <dbReference type="NCBI Taxonomy" id="700598"/>
    <lineage>
        <taxon>Bacteria</taxon>
        <taxon>Pseudomonadati</taxon>
        <taxon>Bacteroidota</taxon>
        <taxon>Chitinophagia</taxon>
        <taxon>Chitinophagales</taxon>
        <taxon>Chitinophagaceae</taxon>
        <taxon>Niastella</taxon>
    </lineage>
</organism>
<dbReference type="PROSITE" id="PS00194">
    <property type="entry name" value="THIOREDOXIN_1"/>
    <property type="match status" value="1"/>
</dbReference>